<evidence type="ECO:0000256" key="2">
    <source>
        <dbReference type="SAM" id="Phobius"/>
    </source>
</evidence>
<dbReference type="AlphaFoldDB" id="A0A2U2AN15"/>
<dbReference type="EMBL" id="QEWR01000002">
    <property type="protein sequence ID" value="PWD84537.1"/>
    <property type="molecule type" value="Genomic_DNA"/>
</dbReference>
<evidence type="ECO:0000256" key="3">
    <source>
        <dbReference type="SAM" id="SignalP"/>
    </source>
</evidence>
<gene>
    <name evidence="4" type="ORF">DC082_03085</name>
</gene>
<feature type="signal peptide" evidence="3">
    <location>
        <begin position="1"/>
        <end position="27"/>
    </location>
</feature>
<name>A0A2U2AN15_9GAMM</name>
<dbReference type="RefSeq" id="WP_109235706.1">
    <property type="nucleotide sequence ID" value="NZ_BMXZ01000001.1"/>
</dbReference>
<feature type="transmembrane region" description="Helical" evidence="2">
    <location>
        <begin position="236"/>
        <end position="253"/>
    </location>
</feature>
<evidence type="ECO:0008006" key="6">
    <source>
        <dbReference type="Google" id="ProtNLM"/>
    </source>
</evidence>
<protein>
    <recommendedName>
        <fullName evidence="6">Mechanosensitive ion channel</fullName>
    </recommendedName>
</protein>
<organism evidence="4 5">
    <name type="scientific">Ignatzschineria indica</name>
    <dbReference type="NCBI Taxonomy" id="472583"/>
    <lineage>
        <taxon>Bacteria</taxon>
        <taxon>Pseudomonadati</taxon>
        <taxon>Pseudomonadota</taxon>
        <taxon>Gammaproteobacteria</taxon>
        <taxon>Cardiobacteriales</taxon>
        <taxon>Ignatzschineriaceae</taxon>
        <taxon>Ignatzschineria</taxon>
    </lineage>
</organism>
<feature type="transmembrane region" description="Helical" evidence="2">
    <location>
        <begin position="274"/>
        <end position="299"/>
    </location>
</feature>
<keyword evidence="2" id="KW-0812">Transmembrane</keyword>
<keyword evidence="1" id="KW-0175">Coiled coil</keyword>
<sequence length="558" mass="64957">MTIHFKIRTLFFTLLLLFSMATSLSMAEDTPLEERTEKLNDIELKLDDIIERKKALQKQLKDKALSEEEVADLNQRLQTLMHQQKEFNALFEQTALGGIDLSLFNEPEIAPEAEAQINYDWQQEVLQILQPFFAQMQRATEKARTKDLLIEDTRELAKKIELAQFGLNTLQSIDREDLNPKSLAAITKIEEQWTDKIKSLEHQKNIVDLKLQDLTDNRPFLVKLWDNLWHFITEEGITIVIASAASLIFYYLFRQIILLYSNYQQRDRKRTLDFKWRFVMLLLQAANFLLTLTIFLVILHTSGNLMLFGIVVFALLMLVVSFRAKFPLYLQKLRIFLNLGQAREGERIIYGDIPWEIKKISLNYVYLTNPLLDNGTVRVTIDLLDKFYSRETITDELWFPSRKNDILLLPDKRIIKVLRQTPESIYLDHDGSTIVMPTAEFYKLKFSNLSRGYSLTLNFTMEEPNPESPLTFVEIEESMVNAIKSEFKHYEEGLPNGVKNITFYLRQLLSGTTTSYQVVVEMAPNAAKYYLLARTALNRAIITNARKNGWPILLTENI</sequence>
<reference evidence="4 5" key="1">
    <citation type="journal article" date="2018" name="Genome Announc.">
        <title>Ignatzschineria cameli sp. nov., isolated from necrotic foot tissue of dromedaries (Camelus dromedarius) and associated maggots (Wohlfahrtia species) in Dubai.</title>
        <authorList>
            <person name="Tsang C.C."/>
            <person name="Tang J.Y."/>
            <person name="Fong J.Y."/>
            <person name="Kinne J."/>
            <person name="Lee H.H."/>
            <person name="Joseph M."/>
            <person name="Jose S."/>
            <person name="Schuster R.K."/>
            <person name="Tang Y."/>
            <person name="Sivakumar S."/>
            <person name="Chen J.H."/>
            <person name="Teng J.L."/>
            <person name="Lau S.K."/>
            <person name="Wernery U."/>
            <person name="Woo P.C."/>
        </authorList>
    </citation>
    <scope>NUCLEOTIDE SEQUENCE [LARGE SCALE GENOMIC DNA]</scope>
    <source>
        <strain evidence="4 5">KCTC 22643</strain>
    </source>
</reference>
<keyword evidence="3" id="KW-0732">Signal</keyword>
<comment type="caution">
    <text evidence="4">The sequence shown here is derived from an EMBL/GenBank/DDBJ whole genome shotgun (WGS) entry which is preliminary data.</text>
</comment>
<accession>A0A2U2AN15</accession>
<evidence type="ECO:0000256" key="1">
    <source>
        <dbReference type="SAM" id="Coils"/>
    </source>
</evidence>
<evidence type="ECO:0000313" key="5">
    <source>
        <dbReference type="Proteomes" id="UP000244948"/>
    </source>
</evidence>
<feature type="coiled-coil region" evidence="1">
    <location>
        <begin position="32"/>
        <end position="83"/>
    </location>
</feature>
<feature type="chain" id="PRO_5015465206" description="Mechanosensitive ion channel" evidence="3">
    <location>
        <begin position="28"/>
        <end position="558"/>
    </location>
</feature>
<dbReference type="Proteomes" id="UP000244948">
    <property type="component" value="Unassembled WGS sequence"/>
</dbReference>
<proteinExistence type="predicted"/>
<feature type="transmembrane region" description="Helical" evidence="2">
    <location>
        <begin position="305"/>
        <end position="324"/>
    </location>
</feature>
<keyword evidence="2" id="KW-0472">Membrane</keyword>
<keyword evidence="2" id="KW-1133">Transmembrane helix</keyword>
<evidence type="ECO:0000313" key="4">
    <source>
        <dbReference type="EMBL" id="PWD84537.1"/>
    </source>
</evidence>
<keyword evidence="5" id="KW-1185">Reference proteome</keyword>